<dbReference type="EMBL" id="LAYZ01000025">
    <property type="protein sequence ID" value="KKK33498.1"/>
    <property type="molecule type" value="Genomic_DNA"/>
</dbReference>
<dbReference type="PANTHER" id="PTHR30614">
    <property type="entry name" value="MEMBRANE COMPONENT OF AMINO ACID ABC TRANSPORTER"/>
    <property type="match status" value="1"/>
</dbReference>
<dbReference type="Gene3D" id="1.10.3720.10">
    <property type="entry name" value="MetI-like"/>
    <property type="match status" value="1"/>
</dbReference>
<dbReference type="RefSeq" id="WP_046517727.1">
    <property type="nucleotide sequence ID" value="NZ_LAYZ01000025.1"/>
</dbReference>
<keyword evidence="3" id="KW-1003">Cell membrane</keyword>
<evidence type="ECO:0000313" key="13">
    <source>
        <dbReference type="Proteomes" id="UP000034287"/>
    </source>
</evidence>
<evidence type="ECO:0000256" key="8">
    <source>
        <dbReference type="ARBA" id="ARBA00023112"/>
    </source>
</evidence>
<dbReference type="PANTHER" id="PTHR30614:SF0">
    <property type="entry name" value="L-CYSTINE TRANSPORT SYSTEM PERMEASE PROTEIN TCYL"/>
    <property type="match status" value="1"/>
</dbReference>
<dbReference type="GO" id="GO:0015675">
    <property type="term" value="P:nickel cation transport"/>
    <property type="evidence" value="ECO:0007669"/>
    <property type="project" value="UniProtKB-KW"/>
</dbReference>
<feature type="domain" description="ABC transmembrane type-1" evidence="11">
    <location>
        <begin position="19"/>
        <end position="210"/>
    </location>
</feature>
<evidence type="ECO:0000256" key="7">
    <source>
        <dbReference type="ARBA" id="ARBA00022989"/>
    </source>
</evidence>
<dbReference type="STRING" id="1432562.WN59_12190"/>
<dbReference type="PROSITE" id="PS50928">
    <property type="entry name" value="ABC_TM1"/>
    <property type="match status" value="1"/>
</dbReference>
<dbReference type="InterPro" id="IPR010065">
    <property type="entry name" value="AA_ABC_transptr_permease_3TM"/>
</dbReference>
<name>A0A0M2SGT6_9STAP</name>
<evidence type="ECO:0000256" key="5">
    <source>
        <dbReference type="ARBA" id="ARBA00022692"/>
    </source>
</evidence>
<protein>
    <submittedName>
        <fullName evidence="12">ABC transporter permease</fullName>
    </submittedName>
</protein>
<evidence type="ECO:0000256" key="1">
    <source>
        <dbReference type="ARBA" id="ARBA00004651"/>
    </source>
</evidence>
<comment type="caution">
    <text evidence="12">The sequence shown here is derived from an EMBL/GenBank/DDBJ whole genome shotgun (WGS) entry which is preliminary data.</text>
</comment>
<dbReference type="InterPro" id="IPR035906">
    <property type="entry name" value="MetI-like_sf"/>
</dbReference>
<comment type="subcellular location">
    <subcellularLocation>
        <location evidence="1 10">Cell membrane</location>
        <topology evidence="1 10">Multi-pass membrane protein</topology>
    </subcellularLocation>
</comment>
<keyword evidence="7 10" id="KW-1133">Transmembrane helix</keyword>
<dbReference type="OrthoDB" id="9805999at2"/>
<evidence type="ECO:0000256" key="3">
    <source>
        <dbReference type="ARBA" id="ARBA00022475"/>
    </source>
</evidence>
<dbReference type="Pfam" id="PF00528">
    <property type="entry name" value="BPD_transp_1"/>
    <property type="match status" value="1"/>
</dbReference>
<evidence type="ECO:0000256" key="4">
    <source>
        <dbReference type="ARBA" id="ARBA00022596"/>
    </source>
</evidence>
<keyword evidence="5 10" id="KW-0812">Transmembrane</keyword>
<feature type="transmembrane region" description="Helical" evidence="10">
    <location>
        <begin position="191"/>
        <end position="209"/>
    </location>
</feature>
<keyword evidence="8" id="KW-0921">Nickel transport</keyword>
<dbReference type="NCBIfam" id="TIGR01726">
    <property type="entry name" value="HEQRo_perm_3TM"/>
    <property type="match status" value="1"/>
</dbReference>
<feature type="transmembrane region" description="Helical" evidence="10">
    <location>
        <begin position="165"/>
        <end position="185"/>
    </location>
</feature>
<evidence type="ECO:0000259" key="11">
    <source>
        <dbReference type="PROSITE" id="PS50928"/>
    </source>
</evidence>
<evidence type="ECO:0000256" key="2">
    <source>
        <dbReference type="ARBA" id="ARBA00022448"/>
    </source>
</evidence>
<keyword evidence="13" id="KW-1185">Reference proteome</keyword>
<keyword evidence="2 10" id="KW-0813">Transport</keyword>
<sequence length="223" mass="24664">MNFDIRYMIEILPELLVYIPITLYLAIVSMIIAVIVGIALSLILVNKIPAAVQLSKLYISFFRGTPVLVQLLMIYFGLPQLFPWLNSISAVNAAIIAFSLNTSAYLAEIFRAALTSVDKGQTEAAISTGLTYRQAVWGIVLPQAVRNAVPATGNMFIGLIKNSSLAFTIGVTELLAQGKLLATATLQFFEAYLAVGIIYWGMTILYSWLQKWYEARINKPYEA</sequence>
<evidence type="ECO:0000313" key="12">
    <source>
        <dbReference type="EMBL" id="KKK33498.1"/>
    </source>
</evidence>
<evidence type="ECO:0000256" key="10">
    <source>
        <dbReference type="RuleBase" id="RU363032"/>
    </source>
</evidence>
<organism evidence="12 13">
    <name type="scientific">Salinicoccus sediminis</name>
    <dbReference type="NCBI Taxonomy" id="1432562"/>
    <lineage>
        <taxon>Bacteria</taxon>
        <taxon>Bacillati</taxon>
        <taxon>Bacillota</taxon>
        <taxon>Bacilli</taxon>
        <taxon>Bacillales</taxon>
        <taxon>Staphylococcaceae</taxon>
        <taxon>Salinicoccus</taxon>
    </lineage>
</organism>
<evidence type="ECO:0000256" key="9">
    <source>
        <dbReference type="ARBA" id="ARBA00023136"/>
    </source>
</evidence>
<comment type="similarity">
    <text evidence="10">Belongs to the binding-protein-dependent transport system permease family.</text>
</comment>
<feature type="transmembrane region" description="Helical" evidence="10">
    <location>
        <begin position="57"/>
        <end position="78"/>
    </location>
</feature>
<keyword evidence="9 10" id="KW-0472">Membrane</keyword>
<accession>A0A0M2SGT6</accession>
<proteinExistence type="inferred from homology"/>
<keyword evidence="4" id="KW-0533">Nickel</keyword>
<keyword evidence="8" id="KW-0406">Ion transport</keyword>
<keyword evidence="6" id="KW-0029">Amino-acid transport</keyword>
<dbReference type="InterPro" id="IPR000515">
    <property type="entry name" value="MetI-like"/>
</dbReference>
<dbReference type="Proteomes" id="UP000034287">
    <property type="component" value="Unassembled WGS sequence"/>
</dbReference>
<dbReference type="InterPro" id="IPR043429">
    <property type="entry name" value="ArtM/GltK/GlnP/TcyL/YhdX-like"/>
</dbReference>
<feature type="transmembrane region" description="Helical" evidence="10">
    <location>
        <begin position="84"/>
        <end position="107"/>
    </location>
</feature>
<reference evidence="12 13" key="1">
    <citation type="submission" date="2015-04" db="EMBL/GenBank/DDBJ databases">
        <title>Taxonomic description and genome sequence of Salinicoccus sediminis sp. nov., a novel hyper halotolerant bacterium isolated from marine sediment.</title>
        <authorList>
            <person name="Mathan Kumar R."/>
            <person name="Kaur G."/>
            <person name="Kumar N."/>
            <person name="Kumar A."/>
            <person name="Singh N.K."/>
            <person name="Kaur N."/>
            <person name="Mayilraj S."/>
        </authorList>
    </citation>
    <scope>NUCLEOTIDE SEQUENCE [LARGE SCALE GENOMIC DNA]</scope>
    <source>
        <strain evidence="12 13">SV-16</strain>
    </source>
</reference>
<dbReference type="AlphaFoldDB" id="A0A0M2SGT6"/>
<dbReference type="PATRIC" id="fig|1432562.3.peg.2437"/>
<dbReference type="CDD" id="cd06261">
    <property type="entry name" value="TM_PBP2"/>
    <property type="match status" value="1"/>
</dbReference>
<feature type="transmembrane region" description="Helical" evidence="10">
    <location>
        <begin position="15"/>
        <end position="45"/>
    </location>
</feature>
<dbReference type="GO" id="GO:0043190">
    <property type="term" value="C:ATP-binding cassette (ABC) transporter complex"/>
    <property type="evidence" value="ECO:0007669"/>
    <property type="project" value="InterPro"/>
</dbReference>
<dbReference type="FunFam" id="1.10.3720.10:FF:000006">
    <property type="entry name" value="Glutamate/aspartate ABC transporter, permease protein GltK"/>
    <property type="match status" value="1"/>
</dbReference>
<dbReference type="GO" id="GO:0015184">
    <property type="term" value="F:L-cystine transmembrane transporter activity"/>
    <property type="evidence" value="ECO:0007669"/>
    <property type="project" value="TreeGrafter"/>
</dbReference>
<gene>
    <name evidence="12" type="ORF">WN59_12190</name>
</gene>
<evidence type="ECO:0000256" key="6">
    <source>
        <dbReference type="ARBA" id="ARBA00022970"/>
    </source>
</evidence>
<dbReference type="SUPFAM" id="SSF161098">
    <property type="entry name" value="MetI-like"/>
    <property type="match status" value="1"/>
</dbReference>